<name>A0A0D8JV52_COCIM</name>
<protein>
    <submittedName>
        <fullName evidence="2">Uncharacterized protein</fullName>
    </submittedName>
</protein>
<evidence type="ECO:0000313" key="3">
    <source>
        <dbReference type="Proteomes" id="UP000001261"/>
    </source>
</evidence>
<dbReference type="GeneID" id="24163768"/>
<dbReference type="Proteomes" id="UP000001261">
    <property type="component" value="Unassembled WGS sequence"/>
</dbReference>
<proteinExistence type="predicted"/>
<dbReference type="KEGG" id="cim:CIMG_11552"/>
<sequence>MAYTRPSGAVRSADSRDATHATRSGSREDKKPLASEGKWSARHPANPLISMCRCYCNIPVKPAPQMTLDQAQIFGTCG</sequence>
<feature type="region of interest" description="Disordered" evidence="1">
    <location>
        <begin position="1"/>
        <end position="41"/>
    </location>
</feature>
<evidence type="ECO:0000256" key="1">
    <source>
        <dbReference type="SAM" id="MobiDB-lite"/>
    </source>
</evidence>
<reference evidence="3" key="1">
    <citation type="journal article" date="2009" name="Genome Res.">
        <title>Comparative genomic analyses of the human fungal pathogens Coccidioides and their relatives.</title>
        <authorList>
            <person name="Sharpton T.J."/>
            <person name="Stajich J.E."/>
            <person name="Rounsley S.D."/>
            <person name="Gardner M.J."/>
            <person name="Wortman J.R."/>
            <person name="Jordar V.S."/>
            <person name="Maiti R."/>
            <person name="Kodira C.D."/>
            <person name="Neafsey D.E."/>
            <person name="Zeng Q."/>
            <person name="Hung C.-Y."/>
            <person name="McMahan C."/>
            <person name="Muszewska A."/>
            <person name="Grynberg M."/>
            <person name="Mandel M.A."/>
            <person name="Kellner E.M."/>
            <person name="Barker B.M."/>
            <person name="Galgiani J.N."/>
            <person name="Orbach M.J."/>
            <person name="Kirkland T.N."/>
            <person name="Cole G.T."/>
            <person name="Henn M.R."/>
            <person name="Birren B.W."/>
            <person name="Taylor J.W."/>
        </authorList>
    </citation>
    <scope>NUCLEOTIDE SEQUENCE [LARGE SCALE GENOMIC DNA]</scope>
    <source>
        <strain evidence="3">RS</strain>
    </source>
</reference>
<feature type="compositionally biased region" description="Basic and acidic residues" evidence="1">
    <location>
        <begin position="13"/>
        <end position="33"/>
    </location>
</feature>
<keyword evidence="3" id="KW-1185">Reference proteome</keyword>
<reference evidence="3" key="2">
    <citation type="journal article" date="2010" name="Genome Res.">
        <title>Population genomic sequencing of Coccidioides fungi reveals recent hybridization and transposon control.</title>
        <authorList>
            <person name="Neafsey D.E."/>
            <person name="Barker B.M."/>
            <person name="Sharpton T.J."/>
            <person name="Stajich J.E."/>
            <person name="Park D.J."/>
            <person name="Whiston E."/>
            <person name="Hung C.-Y."/>
            <person name="McMahan C."/>
            <person name="White J."/>
            <person name="Sykes S."/>
            <person name="Heiman D."/>
            <person name="Young S."/>
            <person name="Zeng Q."/>
            <person name="Abouelleil A."/>
            <person name="Aftuck L."/>
            <person name="Bessette D."/>
            <person name="Brown A."/>
            <person name="FitzGerald M."/>
            <person name="Lui A."/>
            <person name="Macdonald J.P."/>
            <person name="Priest M."/>
            <person name="Orbach M.J."/>
            <person name="Galgiani J.N."/>
            <person name="Kirkland T.N."/>
            <person name="Cole G.T."/>
            <person name="Birren B.W."/>
            <person name="Henn M.R."/>
            <person name="Taylor J.W."/>
            <person name="Rounsley S.D."/>
        </authorList>
    </citation>
    <scope>GENOME REANNOTATION</scope>
    <source>
        <strain evidence="3">RS</strain>
    </source>
</reference>
<gene>
    <name evidence="2" type="ORF">CIMG_11552</name>
</gene>
<evidence type="ECO:0000313" key="2">
    <source>
        <dbReference type="EMBL" id="KJF61172.1"/>
    </source>
</evidence>
<dbReference type="AlphaFoldDB" id="A0A0D8JV52"/>
<dbReference type="VEuPathDB" id="FungiDB:CIMG_11552"/>
<dbReference type="EMBL" id="GG704914">
    <property type="protein sequence ID" value="KJF61172.1"/>
    <property type="molecule type" value="Genomic_DNA"/>
</dbReference>
<organism evidence="2 3">
    <name type="scientific">Coccidioides immitis (strain RS)</name>
    <name type="common">Valley fever fungus</name>
    <dbReference type="NCBI Taxonomy" id="246410"/>
    <lineage>
        <taxon>Eukaryota</taxon>
        <taxon>Fungi</taxon>
        <taxon>Dikarya</taxon>
        <taxon>Ascomycota</taxon>
        <taxon>Pezizomycotina</taxon>
        <taxon>Eurotiomycetes</taxon>
        <taxon>Eurotiomycetidae</taxon>
        <taxon>Onygenales</taxon>
        <taxon>Onygenaceae</taxon>
        <taxon>Coccidioides</taxon>
    </lineage>
</organism>
<dbReference type="InParanoid" id="A0A0D8JV52"/>
<dbReference type="RefSeq" id="XP_012213920.1">
    <property type="nucleotide sequence ID" value="XM_012358497.1"/>
</dbReference>
<accession>A0A0D8JV52</accession>